<keyword evidence="1" id="KW-0472">Membrane</keyword>
<feature type="transmembrane region" description="Helical" evidence="1">
    <location>
        <begin position="70"/>
        <end position="90"/>
    </location>
</feature>
<comment type="subcellular location">
    <subcellularLocation>
        <location evidence="1">Cell inner membrane</location>
        <topology evidence="1">Multi-pass membrane protein</topology>
    </subcellularLocation>
</comment>
<proteinExistence type="inferred from homology"/>
<keyword evidence="1" id="KW-1003">Cell membrane</keyword>
<dbReference type="EMBL" id="JACIJC010000001">
    <property type="protein sequence ID" value="MBB5684117.1"/>
    <property type="molecule type" value="Genomic_DNA"/>
</dbReference>
<dbReference type="InterPro" id="IPR003744">
    <property type="entry name" value="YhhQ"/>
</dbReference>
<reference evidence="2 3" key="1">
    <citation type="submission" date="2020-08" db="EMBL/GenBank/DDBJ databases">
        <title>Genomic Encyclopedia of Type Strains, Phase IV (KMG-IV): sequencing the most valuable type-strain genomes for metagenomic binning, comparative biology and taxonomic classification.</title>
        <authorList>
            <person name="Goeker M."/>
        </authorList>
    </citation>
    <scope>NUCLEOTIDE SEQUENCE [LARGE SCALE GENOMIC DNA]</scope>
    <source>
        <strain evidence="2 3">DSM 25079</strain>
    </source>
</reference>
<dbReference type="GO" id="GO:0022857">
    <property type="term" value="F:transmembrane transporter activity"/>
    <property type="evidence" value="ECO:0007669"/>
    <property type="project" value="UniProtKB-UniRule"/>
</dbReference>
<evidence type="ECO:0000313" key="2">
    <source>
        <dbReference type="EMBL" id="MBB5684117.1"/>
    </source>
</evidence>
<feature type="transmembrane region" description="Helical" evidence="1">
    <location>
        <begin position="40"/>
        <end position="58"/>
    </location>
</feature>
<comment type="function">
    <text evidence="1">Involved in the import of queuosine (Q) precursors, required for Q precursor salvage.</text>
</comment>
<keyword evidence="3" id="KW-1185">Reference proteome</keyword>
<evidence type="ECO:0000256" key="1">
    <source>
        <dbReference type="HAMAP-Rule" id="MF_02088"/>
    </source>
</evidence>
<sequence>MPVTISRSLFVFSVLYGGMTCIAGVLGVKQVALGPLAVEAGIFGFLLLVVISSAIAELHGQKTATSLVRLGFIPLIVSALLIQIVLALPHDSGMYPPAVDAFPIVVGQSARMMIAGLVSYGISQTLNVLIFSRLSRGEGKLVWLRGIIASVISQVIDTLLFISISFLGERPIMALMAGQMLAKVVLSIVLVPFLIMFFVAIGKKLDAGVNTQ</sequence>
<dbReference type="PANTHER" id="PTHR34300:SF2">
    <property type="entry name" value="QUEUOSINE PRECURSOR TRANSPORTER-RELATED"/>
    <property type="match status" value="1"/>
</dbReference>
<protein>
    <recommendedName>
        <fullName evidence="1">Probable queuosine precursor transporter</fullName>
        <shortName evidence="1">Q precursor transporter</shortName>
    </recommendedName>
</protein>
<evidence type="ECO:0000313" key="3">
    <source>
        <dbReference type="Proteomes" id="UP000549617"/>
    </source>
</evidence>
<gene>
    <name evidence="2" type="ORF">FHS49_000108</name>
</gene>
<keyword evidence="1" id="KW-1133">Transmembrane helix</keyword>
<dbReference type="PANTHER" id="PTHR34300">
    <property type="entry name" value="QUEUOSINE PRECURSOR TRANSPORTER-RELATED"/>
    <property type="match status" value="1"/>
</dbReference>
<comment type="similarity">
    <text evidence="1">Belongs to the vitamin uptake transporter (VUT/ECF) (TC 2.A.88) family. Q precursor transporter subfamily.</text>
</comment>
<dbReference type="GO" id="GO:0005886">
    <property type="term" value="C:plasma membrane"/>
    <property type="evidence" value="ECO:0007669"/>
    <property type="project" value="UniProtKB-SubCell"/>
</dbReference>
<dbReference type="Proteomes" id="UP000549617">
    <property type="component" value="Unassembled WGS sequence"/>
</dbReference>
<feature type="transmembrane region" description="Helical" evidence="1">
    <location>
        <begin position="142"/>
        <end position="168"/>
    </location>
</feature>
<name>A0A7W9AEL9_9SPHN</name>
<dbReference type="Pfam" id="PF02592">
    <property type="entry name" value="Vut_1"/>
    <property type="match status" value="1"/>
</dbReference>
<dbReference type="NCBIfam" id="TIGR00697">
    <property type="entry name" value="queuosine precursor transporter"/>
    <property type="match status" value="1"/>
</dbReference>
<dbReference type="AlphaFoldDB" id="A0A7W9AEL9"/>
<feature type="transmembrane region" description="Helical" evidence="1">
    <location>
        <begin position="9"/>
        <end position="28"/>
    </location>
</feature>
<dbReference type="RefSeq" id="WP_184014374.1">
    <property type="nucleotide sequence ID" value="NZ_JACIJC010000001.1"/>
</dbReference>
<feature type="transmembrane region" description="Helical" evidence="1">
    <location>
        <begin position="180"/>
        <end position="201"/>
    </location>
</feature>
<comment type="caution">
    <text evidence="2">The sequence shown here is derived from an EMBL/GenBank/DDBJ whole genome shotgun (WGS) entry which is preliminary data.</text>
</comment>
<organism evidence="2 3">
    <name type="scientific">Sphingobium boeckii</name>
    <dbReference type="NCBI Taxonomy" id="1082345"/>
    <lineage>
        <taxon>Bacteria</taxon>
        <taxon>Pseudomonadati</taxon>
        <taxon>Pseudomonadota</taxon>
        <taxon>Alphaproteobacteria</taxon>
        <taxon>Sphingomonadales</taxon>
        <taxon>Sphingomonadaceae</taxon>
        <taxon>Sphingobium</taxon>
    </lineage>
</organism>
<accession>A0A7W9AEL9</accession>
<dbReference type="HAMAP" id="MF_02088">
    <property type="entry name" value="Q_prec_transport"/>
    <property type="match status" value="1"/>
</dbReference>
<keyword evidence="1" id="KW-0997">Cell inner membrane</keyword>
<keyword evidence="1" id="KW-0812">Transmembrane</keyword>
<feature type="transmembrane region" description="Helical" evidence="1">
    <location>
        <begin position="110"/>
        <end position="130"/>
    </location>
</feature>
<keyword evidence="1" id="KW-0813">Transport</keyword>